<gene>
    <name evidence="2" type="ORF">WICPIJ_009139</name>
</gene>
<keyword evidence="3" id="KW-1185">Reference proteome</keyword>
<feature type="region of interest" description="Disordered" evidence="1">
    <location>
        <begin position="224"/>
        <end position="260"/>
    </location>
</feature>
<evidence type="ECO:0000313" key="2">
    <source>
        <dbReference type="EMBL" id="KAH3676329.1"/>
    </source>
</evidence>
<evidence type="ECO:0000256" key="1">
    <source>
        <dbReference type="SAM" id="MobiDB-lite"/>
    </source>
</evidence>
<reference evidence="2" key="2">
    <citation type="submission" date="2021-01" db="EMBL/GenBank/DDBJ databases">
        <authorList>
            <person name="Schikora-Tamarit M.A."/>
        </authorList>
    </citation>
    <scope>NUCLEOTIDE SEQUENCE</scope>
    <source>
        <strain evidence="2">CBS2887</strain>
    </source>
</reference>
<protein>
    <submittedName>
        <fullName evidence="2">Uncharacterized protein</fullName>
    </submittedName>
</protein>
<dbReference type="AlphaFoldDB" id="A0A9P8PRU7"/>
<feature type="compositionally biased region" description="Polar residues" evidence="1">
    <location>
        <begin position="249"/>
        <end position="260"/>
    </location>
</feature>
<name>A0A9P8PRU7_WICPI</name>
<evidence type="ECO:0000313" key="3">
    <source>
        <dbReference type="Proteomes" id="UP000774326"/>
    </source>
</evidence>
<accession>A0A9P8PRU7</accession>
<comment type="caution">
    <text evidence="2">The sequence shown here is derived from an EMBL/GenBank/DDBJ whole genome shotgun (WGS) entry which is preliminary data.</text>
</comment>
<reference evidence="2" key="1">
    <citation type="journal article" date="2021" name="Open Biol.">
        <title>Shared evolutionary footprints suggest mitochondrial oxidative damage underlies multiple complex I losses in fungi.</title>
        <authorList>
            <person name="Schikora-Tamarit M.A."/>
            <person name="Marcet-Houben M."/>
            <person name="Nosek J."/>
            <person name="Gabaldon T."/>
        </authorList>
    </citation>
    <scope>NUCLEOTIDE SEQUENCE</scope>
    <source>
        <strain evidence="2">CBS2887</strain>
    </source>
</reference>
<organism evidence="2 3">
    <name type="scientific">Wickerhamomyces pijperi</name>
    <name type="common">Yeast</name>
    <name type="synonym">Pichia pijperi</name>
    <dbReference type="NCBI Taxonomy" id="599730"/>
    <lineage>
        <taxon>Eukaryota</taxon>
        <taxon>Fungi</taxon>
        <taxon>Dikarya</taxon>
        <taxon>Ascomycota</taxon>
        <taxon>Saccharomycotina</taxon>
        <taxon>Saccharomycetes</taxon>
        <taxon>Phaffomycetales</taxon>
        <taxon>Wickerhamomycetaceae</taxon>
        <taxon>Wickerhamomyces</taxon>
    </lineage>
</organism>
<dbReference type="Proteomes" id="UP000774326">
    <property type="component" value="Unassembled WGS sequence"/>
</dbReference>
<dbReference type="EMBL" id="JAEUBG010005289">
    <property type="protein sequence ID" value="KAH3676329.1"/>
    <property type="molecule type" value="Genomic_DNA"/>
</dbReference>
<sequence length="309" mass="34725">MSTPPCIEDSYPRLTEQSLQKLQEYLTSQEKQRLQMQNETTIEGNSVSELDIRCFPTLSGFRVEELFLHGDDKYTGSEDQSYCDDREHEELQATRIHGTSHIGEQQRVLEDPITSKIHSEDNNDTGFTLPIKDTFTTAAATRSYNNTMNTTFSLRANINDRSVSQLQIDKSLLSKASVHIHNGSGNSGTVSRIFDPNDTALLFNDRDKFSSLKVDVNSNLEKSSVVQKEVGNENGNEENSPTPDHTKLRGSSSNLPKKSNISALNKRLQLRDRDCKLKNSKSINKGKGKPTISKNKKISFNLKFPNLNI</sequence>
<proteinExistence type="predicted"/>